<dbReference type="EMBL" id="BOOH01000016">
    <property type="protein sequence ID" value="GIH75519.1"/>
    <property type="molecule type" value="Genomic_DNA"/>
</dbReference>
<feature type="region of interest" description="Disordered" evidence="1">
    <location>
        <begin position="1"/>
        <end position="21"/>
    </location>
</feature>
<name>A0A8J3RKY3_9ACTN</name>
<evidence type="ECO:0000313" key="2">
    <source>
        <dbReference type="EMBL" id="GIH75519.1"/>
    </source>
</evidence>
<gene>
    <name evidence="2" type="ORF">Plo01_19480</name>
</gene>
<reference evidence="2 3" key="1">
    <citation type="submission" date="2021-01" db="EMBL/GenBank/DDBJ databases">
        <title>Whole genome shotgun sequence of Planobispora longispora NBRC 13918.</title>
        <authorList>
            <person name="Komaki H."/>
            <person name="Tamura T."/>
        </authorList>
    </citation>
    <scope>NUCLEOTIDE SEQUENCE [LARGE SCALE GENOMIC DNA]</scope>
    <source>
        <strain evidence="2 3">NBRC 13918</strain>
    </source>
</reference>
<sequence>MAGRETRYETAPAGAGRAVTSRVADDDSLRIEWPEPDDGEIVLRHTETGEEHAGAELSGLAPGTWAVWKHGAPLVTDDPGFSLDGLTAYAGRPRSKEIRAFRTREGTLHVLVREVEPYVEVTRVCPEGGMITVEGLIAYGESFPAERPAGLVAVARKGPHSAGGGTVAGRRFTGRIPITPLAEGQTRRRVFWDLFAEIDGVRLALAARLDDVTEKKTRMRFPAQYLGQVRVRPYFTDADSLAVACTIEEKTS</sequence>
<evidence type="ECO:0000256" key="1">
    <source>
        <dbReference type="SAM" id="MobiDB-lite"/>
    </source>
</evidence>
<comment type="caution">
    <text evidence="2">The sequence shown here is derived from an EMBL/GenBank/DDBJ whole genome shotgun (WGS) entry which is preliminary data.</text>
</comment>
<accession>A0A8J3RKY3</accession>
<keyword evidence="3" id="KW-1185">Reference proteome</keyword>
<evidence type="ECO:0000313" key="3">
    <source>
        <dbReference type="Proteomes" id="UP000616724"/>
    </source>
</evidence>
<organism evidence="2 3">
    <name type="scientific">Planobispora longispora</name>
    <dbReference type="NCBI Taxonomy" id="28887"/>
    <lineage>
        <taxon>Bacteria</taxon>
        <taxon>Bacillati</taxon>
        <taxon>Actinomycetota</taxon>
        <taxon>Actinomycetes</taxon>
        <taxon>Streptosporangiales</taxon>
        <taxon>Streptosporangiaceae</taxon>
        <taxon>Planobispora</taxon>
    </lineage>
</organism>
<proteinExistence type="predicted"/>
<dbReference type="AlphaFoldDB" id="A0A8J3RKY3"/>
<protein>
    <submittedName>
        <fullName evidence="2">Uncharacterized protein</fullName>
    </submittedName>
</protein>
<dbReference type="Proteomes" id="UP000616724">
    <property type="component" value="Unassembled WGS sequence"/>
</dbReference>